<organism evidence="1 2">
    <name type="scientific">Aequorivita soesokkakensis</name>
    <dbReference type="NCBI Taxonomy" id="1385699"/>
    <lineage>
        <taxon>Bacteria</taxon>
        <taxon>Pseudomonadati</taxon>
        <taxon>Bacteroidota</taxon>
        <taxon>Flavobacteriia</taxon>
        <taxon>Flavobacteriales</taxon>
        <taxon>Flavobacteriaceae</taxon>
        <taxon>Aequorivita</taxon>
    </lineage>
</organism>
<keyword evidence="2" id="KW-1185">Reference proteome</keyword>
<protein>
    <submittedName>
        <fullName evidence="1">Uncharacterized protein</fullName>
    </submittedName>
</protein>
<dbReference type="Proteomes" id="UP000077552">
    <property type="component" value="Unassembled WGS sequence"/>
</dbReference>
<dbReference type="STRING" id="1385699.A7A78_02530"/>
<dbReference type="EMBL" id="LXIE01000001">
    <property type="protein sequence ID" value="OAD92804.1"/>
    <property type="molecule type" value="Genomic_DNA"/>
</dbReference>
<evidence type="ECO:0000313" key="1">
    <source>
        <dbReference type="EMBL" id="OAD92804.1"/>
    </source>
</evidence>
<dbReference type="PROSITE" id="PS51257">
    <property type="entry name" value="PROKAR_LIPOPROTEIN"/>
    <property type="match status" value="1"/>
</dbReference>
<sequence length="245" mass="27388">MNSNNCKTTLKPAAMKKLITAFFTLLLVACTTEQEEKAFSIIGDYYGAKVTSTKGFSSQVGKKNQNYINLYLKGGPYIGVEDSKKLAAYAAVLFYVNLSEEEVSKYTQIQVSLFENKTQKDPIYNTTYDVETLRNIAALSTNFQKAGELLLNGTPSEIYELIAEKNRVPGEKEQFESVIEKMKIERSGIKSVKLLGVELLINNDTKERFLSFNGEVKWGNDTATAMTVRTSEDPKIKGITNLNIK</sequence>
<reference evidence="1 2" key="1">
    <citation type="submission" date="2016-05" db="EMBL/GenBank/DDBJ databases">
        <title>Genome sequencing of Vitellibacter soesokkakensis RSSK-12.</title>
        <authorList>
            <person name="Thevarajoo S."/>
            <person name="Selvaratnam C."/>
            <person name="Goh K.M."/>
            <person name="Chan K.-G."/>
            <person name="Chong C.S."/>
        </authorList>
    </citation>
    <scope>NUCLEOTIDE SEQUENCE [LARGE SCALE GENOMIC DNA]</scope>
    <source>
        <strain evidence="1 2">RSSK-12</strain>
    </source>
</reference>
<evidence type="ECO:0000313" key="2">
    <source>
        <dbReference type="Proteomes" id="UP000077552"/>
    </source>
</evidence>
<accession>A0A1A9LIS6</accession>
<proteinExistence type="predicted"/>
<gene>
    <name evidence="1" type="ORF">A7A78_02530</name>
</gene>
<comment type="caution">
    <text evidence="1">The sequence shown here is derived from an EMBL/GenBank/DDBJ whole genome shotgun (WGS) entry which is preliminary data.</text>
</comment>
<dbReference type="AlphaFoldDB" id="A0A1A9LIS6"/>
<name>A0A1A9LIS6_9FLAO</name>